<evidence type="ECO:0000256" key="13">
    <source>
        <dbReference type="ARBA" id="ARBA00047709"/>
    </source>
</evidence>
<comment type="catalytic activity">
    <reaction evidence="14">
        <text>N-acetyl-beta-D-glucosaminyl-(1-&gt;4)-[hyaluronan](n) + UDP-alpha-D-glucuronate = [hyaluronan](n+1) + UDP + H(+)</text>
        <dbReference type="Rhea" id="RHEA:12528"/>
        <dbReference type="Rhea" id="RHEA-COMP:12585"/>
        <dbReference type="Rhea" id="RHEA-COMP:12587"/>
        <dbReference type="ChEBI" id="CHEBI:15378"/>
        <dbReference type="ChEBI" id="CHEBI:58052"/>
        <dbReference type="ChEBI" id="CHEBI:58223"/>
        <dbReference type="ChEBI" id="CHEBI:132153"/>
        <dbReference type="ChEBI" id="CHEBI:132154"/>
        <dbReference type="EC" id="2.4.1.212"/>
    </reaction>
</comment>
<evidence type="ECO:0000256" key="3">
    <source>
        <dbReference type="ARBA" id="ARBA00006782"/>
    </source>
</evidence>
<proteinExistence type="inferred from homology"/>
<dbReference type="Proteomes" id="UP000502677">
    <property type="component" value="Chromosome"/>
</dbReference>
<feature type="domain" description="Glycosyltransferase 2-like" evidence="16">
    <location>
        <begin position="31"/>
        <end position="205"/>
    </location>
</feature>
<name>A0A6G7XKF6_9MICO</name>
<evidence type="ECO:0000256" key="5">
    <source>
        <dbReference type="ARBA" id="ARBA00022475"/>
    </source>
</evidence>
<dbReference type="Gene3D" id="3.90.550.10">
    <property type="entry name" value="Spore Coat Polysaccharide Biosynthesis Protein SpsA, Chain A"/>
    <property type="match status" value="1"/>
</dbReference>
<evidence type="ECO:0000256" key="9">
    <source>
        <dbReference type="ARBA" id="ARBA00037408"/>
    </source>
</evidence>
<dbReference type="EMBL" id="CP049863">
    <property type="protein sequence ID" value="QIK64858.1"/>
    <property type="molecule type" value="Genomic_DNA"/>
</dbReference>
<comment type="subcellular location">
    <subcellularLocation>
        <location evidence="1">Cell membrane</location>
    </subcellularLocation>
</comment>
<dbReference type="AlphaFoldDB" id="A0A6G7XKF6"/>
<evidence type="ECO:0000256" key="4">
    <source>
        <dbReference type="ARBA" id="ARBA00012207"/>
    </source>
</evidence>
<evidence type="ECO:0000256" key="10">
    <source>
        <dbReference type="ARBA" id="ARBA00040508"/>
    </source>
</evidence>
<dbReference type="GO" id="GO:0005886">
    <property type="term" value="C:plasma membrane"/>
    <property type="evidence" value="ECO:0007669"/>
    <property type="project" value="UniProtKB-SubCell"/>
</dbReference>
<keyword evidence="6" id="KW-0328">Glycosyltransferase</keyword>
<dbReference type="GO" id="GO:0085029">
    <property type="term" value="P:extracellular matrix assembly"/>
    <property type="evidence" value="ECO:0007669"/>
    <property type="project" value="TreeGrafter"/>
</dbReference>
<dbReference type="EC" id="2.4.1.212" evidence="4"/>
<keyword evidence="8 15" id="KW-0472">Membrane</keyword>
<comment type="similarity">
    <text evidence="3">Belongs to the NodC/HAS family.</text>
</comment>
<evidence type="ECO:0000256" key="2">
    <source>
        <dbReference type="ARBA" id="ARBA00004698"/>
    </source>
</evidence>
<keyword evidence="15" id="KW-1133">Transmembrane helix</keyword>
<dbReference type="InterPro" id="IPR001173">
    <property type="entry name" value="Glyco_trans_2-like"/>
</dbReference>
<evidence type="ECO:0000313" key="17">
    <source>
        <dbReference type="EMBL" id="QIK64858.1"/>
    </source>
</evidence>
<evidence type="ECO:0000256" key="6">
    <source>
        <dbReference type="ARBA" id="ARBA00022676"/>
    </source>
</evidence>
<comment type="catalytic activity">
    <reaction evidence="13">
        <text>[hyaluronan](n) + UDP-N-acetyl-alpha-D-glucosamine = N-acetyl-beta-D-glucosaminyl-(1-&gt;4)-[hyaluronan](n) + UDP + H(+)</text>
        <dbReference type="Rhea" id="RHEA:20465"/>
        <dbReference type="Rhea" id="RHEA-COMP:12583"/>
        <dbReference type="Rhea" id="RHEA-COMP:12585"/>
        <dbReference type="ChEBI" id="CHEBI:15378"/>
        <dbReference type="ChEBI" id="CHEBI:57705"/>
        <dbReference type="ChEBI" id="CHEBI:58223"/>
        <dbReference type="ChEBI" id="CHEBI:132153"/>
        <dbReference type="ChEBI" id="CHEBI:132154"/>
        <dbReference type="EC" id="2.4.1.212"/>
    </reaction>
</comment>
<dbReference type="PANTHER" id="PTHR22913">
    <property type="entry name" value="HYALURONAN SYNTHASE"/>
    <property type="match status" value="1"/>
</dbReference>
<feature type="transmembrane region" description="Helical" evidence="15">
    <location>
        <begin position="348"/>
        <end position="367"/>
    </location>
</feature>
<feature type="transmembrane region" description="Helical" evidence="15">
    <location>
        <begin position="286"/>
        <end position="311"/>
    </location>
</feature>
<evidence type="ECO:0000256" key="14">
    <source>
        <dbReference type="ARBA" id="ARBA00048168"/>
    </source>
</evidence>
<sequence length="407" mass="46552">MLWWIPLSWFERPITTPPESAQELNALRVTVQVPVYNEDEHALRACLDSLLRQTRLPNRVAVVDDGSLCTGRETPYRATRDWFIEACAEAGFEATWDRTENQGKRHAQMHVLADDDGDIFVTLDSDSILDARAIEEGLKPFADPRVKSVAGSILVLNSRRNALTAMISILYVPFTRGFRAAQSVLHSVMVNSGTLAFYSADVIRKHADSYPHEQFAGRQMQMNDDSMMTLYALWEGRTVHQPSSFAFTLVPETWAHYRKQAMRWMRGTFIRTLWWLRYMPLTRPPFWMALFEITQLFLALVFGGIIVWTLITRPESGSIIVSAVVVTLILNYLIALRYFSVDRSDESLRFRLLVFALAPVAAVWRFFVLRPMQFYAIVTCRRVSQWGTRTAIEVRLDAGSDTAGAQR</sequence>
<reference evidence="17 18" key="1">
    <citation type="submission" date="2020-03" db="EMBL/GenBank/DDBJ databases">
        <title>Leucobacter sp. nov., isolated from beetles.</title>
        <authorList>
            <person name="Hyun D.-W."/>
            <person name="Bae J.-W."/>
        </authorList>
    </citation>
    <scope>NUCLEOTIDE SEQUENCE [LARGE SCALE GENOMIC DNA]</scope>
    <source>
        <strain evidence="17 18">HDW9C</strain>
    </source>
</reference>
<dbReference type="GO" id="GO:0030213">
    <property type="term" value="P:hyaluronan biosynthetic process"/>
    <property type="evidence" value="ECO:0007669"/>
    <property type="project" value="TreeGrafter"/>
</dbReference>
<comment type="function">
    <text evidence="9">Glycosaminoglycan synthesis. The hyaluronic acid capsule is involved in the pathogenicity of group A Streptococci; it may be the major virulence determinant.</text>
</comment>
<comment type="pathway">
    <text evidence="2">Glycan biosynthesis; hyaluronan biosynthesis.</text>
</comment>
<evidence type="ECO:0000313" key="18">
    <source>
        <dbReference type="Proteomes" id="UP000502677"/>
    </source>
</evidence>
<evidence type="ECO:0000256" key="15">
    <source>
        <dbReference type="SAM" id="Phobius"/>
    </source>
</evidence>
<dbReference type="SUPFAM" id="SSF53448">
    <property type="entry name" value="Nucleotide-diphospho-sugar transferases"/>
    <property type="match status" value="1"/>
</dbReference>
<keyword evidence="15" id="KW-0812">Transmembrane</keyword>
<feature type="transmembrane region" description="Helical" evidence="15">
    <location>
        <begin position="317"/>
        <end position="336"/>
    </location>
</feature>
<organism evidence="17 18">
    <name type="scientific">Leucobacter viscericola</name>
    <dbReference type="NCBI Taxonomy" id="2714935"/>
    <lineage>
        <taxon>Bacteria</taxon>
        <taxon>Bacillati</taxon>
        <taxon>Actinomycetota</taxon>
        <taxon>Actinomycetes</taxon>
        <taxon>Micrococcales</taxon>
        <taxon>Microbacteriaceae</taxon>
        <taxon>Leucobacter</taxon>
    </lineage>
</organism>
<protein>
    <recommendedName>
        <fullName evidence="10">Hyaluronan synthase</fullName>
        <ecNumber evidence="4">2.4.1.212</ecNumber>
    </recommendedName>
    <alternativeName>
        <fullName evidence="12">Hyaluronate synthase</fullName>
    </alternativeName>
    <alternativeName>
        <fullName evidence="11">Hyaluronic acid synthase</fullName>
    </alternativeName>
</protein>
<dbReference type="GO" id="GO:0050501">
    <property type="term" value="F:hyaluronan synthase activity"/>
    <property type="evidence" value="ECO:0007669"/>
    <property type="project" value="UniProtKB-EC"/>
</dbReference>
<evidence type="ECO:0000256" key="7">
    <source>
        <dbReference type="ARBA" id="ARBA00022679"/>
    </source>
</evidence>
<evidence type="ECO:0000256" key="12">
    <source>
        <dbReference type="ARBA" id="ARBA00043237"/>
    </source>
</evidence>
<accession>A0A6G7XKF6</accession>
<evidence type="ECO:0000256" key="1">
    <source>
        <dbReference type="ARBA" id="ARBA00004236"/>
    </source>
</evidence>
<dbReference type="Pfam" id="PF00535">
    <property type="entry name" value="Glycos_transf_2"/>
    <property type="match status" value="1"/>
</dbReference>
<evidence type="ECO:0000256" key="8">
    <source>
        <dbReference type="ARBA" id="ARBA00023136"/>
    </source>
</evidence>
<dbReference type="InterPro" id="IPR029044">
    <property type="entry name" value="Nucleotide-diphossugar_trans"/>
</dbReference>
<evidence type="ECO:0000256" key="11">
    <source>
        <dbReference type="ARBA" id="ARBA00042148"/>
    </source>
</evidence>
<keyword evidence="7 17" id="KW-0808">Transferase</keyword>
<dbReference type="KEGG" id="lvi:G7068_11625"/>
<keyword evidence="5" id="KW-1003">Cell membrane</keyword>
<keyword evidence="18" id="KW-1185">Reference proteome</keyword>
<evidence type="ECO:0000259" key="16">
    <source>
        <dbReference type="Pfam" id="PF00535"/>
    </source>
</evidence>
<dbReference type="PANTHER" id="PTHR22913:SF12">
    <property type="entry name" value="MANNURONAN SYNTHASE"/>
    <property type="match status" value="1"/>
</dbReference>
<gene>
    <name evidence="17" type="ORF">G7068_11625</name>
</gene>